<dbReference type="InterPro" id="IPR020846">
    <property type="entry name" value="MFS_dom"/>
</dbReference>
<dbReference type="EMBL" id="FOMO01000002">
    <property type="protein sequence ID" value="SFD59018.1"/>
    <property type="molecule type" value="Genomic_DNA"/>
</dbReference>
<proteinExistence type="predicted"/>
<keyword evidence="8" id="KW-1185">Reference proteome</keyword>
<name>A0A1I1TPA0_PSEOC</name>
<dbReference type="Gene3D" id="1.20.1250.20">
    <property type="entry name" value="MFS general substrate transporter like domains"/>
    <property type="match status" value="2"/>
</dbReference>
<gene>
    <name evidence="7" type="ORF">SAMN05216372_102598</name>
</gene>
<evidence type="ECO:0000256" key="4">
    <source>
        <dbReference type="ARBA" id="ARBA00023136"/>
    </source>
</evidence>
<dbReference type="CDD" id="cd17477">
    <property type="entry name" value="MFS_YcaD_like"/>
    <property type="match status" value="1"/>
</dbReference>
<dbReference type="PRINTS" id="PR01035">
    <property type="entry name" value="TCRTETA"/>
</dbReference>
<dbReference type="AlphaFoldDB" id="A0A1I1TPA0"/>
<protein>
    <submittedName>
        <fullName evidence="7">Predicted arabinose efflux permease, MFS family</fullName>
    </submittedName>
</protein>
<feature type="transmembrane region" description="Helical" evidence="5">
    <location>
        <begin position="102"/>
        <end position="120"/>
    </location>
</feature>
<keyword evidence="2 5" id="KW-0812">Transmembrane</keyword>
<comment type="subcellular location">
    <subcellularLocation>
        <location evidence="1">Membrane</location>
        <topology evidence="1">Multi-pass membrane protein</topology>
    </subcellularLocation>
</comment>
<feature type="transmembrane region" description="Helical" evidence="5">
    <location>
        <begin position="232"/>
        <end position="259"/>
    </location>
</feature>
<feature type="transmembrane region" description="Helical" evidence="5">
    <location>
        <begin position="197"/>
        <end position="226"/>
    </location>
</feature>
<feature type="transmembrane region" description="Helical" evidence="5">
    <location>
        <begin position="292"/>
        <end position="314"/>
    </location>
</feature>
<dbReference type="InterPro" id="IPR036259">
    <property type="entry name" value="MFS_trans_sf"/>
</dbReference>
<evidence type="ECO:0000313" key="8">
    <source>
        <dbReference type="Proteomes" id="UP000243950"/>
    </source>
</evidence>
<evidence type="ECO:0000256" key="1">
    <source>
        <dbReference type="ARBA" id="ARBA00004141"/>
    </source>
</evidence>
<feature type="transmembrane region" description="Helical" evidence="5">
    <location>
        <begin position="266"/>
        <end position="286"/>
    </location>
</feature>
<keyword evidence="3 5" id="KW-1133">Transmembrane helix</keyword>
<feature type="domain" description="Major facilitator superfamily (MFS) profile" evidence="6">
    <location>
        <begin position="6"/>
        <end position="382"/>
    </location>
</feature>
<dbReference type="Proteomes" id="UP000243950">
    <property type="component" value="Unassembled WGS sequence"/>
</dbReference>
<feature type="transmembrane region" description="Helical" evidence="5">
    <location>
        <begin position="132"/>
        <end position="152"/>
    </location>
</feature>
<reference evidence="8" key="1">
    <citation type="submission" date="2016-10" db="EMBL/GenBank/DDBJ databases">
        <authorList>
            <person name="Varghese N."/>
            <person name="Submissions S."/>
        </authorList>
    </citation>
    <scope>NUCLEOTIDE SEQUENCE [LARGE SCALE GENOMIC DNA]</scope>
    <source>
        <strain evidence="8">JCM 2783</strain>
    </source>
</reference>
<dbReference type="GO" id="GO:0022857">
    <property type="term" value="F:transmembrane transporter activity"/>
    <property type="evidence" value="ECO:0007669"/>
    <property type="project" value="InterPro"/>
</dbReference>
<feature type="transmembrane region" description="Helical" evidence="5">
    <location>
        <begin position="71"/>
        <end position="90"/>
    </location>
</feature>
<keyword evidence="4 5" id="KW-0472">Membrane</keyword>
<evidence type="ECO:0000256" key="5">
    <source>
        <dbReference type="SAM" id="Phobius"/>
    </source>
</evidence>
<dbReference type="InterPro" id="IPR001958">
    <property type="entry name" value="Tet-R_TetA/multi-R_MdtG-like"/>
</dbReference>
<dbReference type="GO" id="GO:0005886">
    <property type="term" value="C:plasma membrane"/>
    <property type="evidence" value="ECO:0007669"/>
    <property type="project" value="TreeGrafter"/>
</dbReference>
<evidence type="ECO:0000259" key="6">
    <source>
        <dbReference type="PROSITE" id="PS50850"/>
    </source>
</evidence>
<feature type="transmembrane region" description="Helical" evidence="5">
    <location>
        <begin position="38"/>
        <end position="59"/>
    </location>
</feature>
<dbReference type="InterPro" id="IPR047200">
    <property type="entry name" value="MFS_YcaD-like"/>
</dbReference>
<evidence type="ECO:0000256" key="3">
    <source>
        <dbReference type="ARBA" id="ARBA00022989"/>
    </source>
</evidence>
<evidence type="ECO:0000313" key="7">
    <source>
        <dbReference type="EMBL" id="SFD59018.1"/>
    </source>
</evidence>
<dbReference type="SUPFAM" id="SSF103473">
    <property type="entry name" value="MFS general substrate transporter"/>
    <property type="match status" value="1"/>
</dbReference>
<sequence length="388" mass="40705">MNNRHVLALLIAAVSVVGLSMGATLPLVSLRLHEAGADSLAIGVISAMLAVGMILAALLSTLLSRHCRGRTIYLACFMLCAVSAASLQWLGSHLPALAVSRLVMGLAMGVVVIFGESWVNQLCDPQRRGQTVALYAACFTGCQLGGPALIGLLGTQGAWIVLIVTLANLLTVALIWQRLPRELSGEERHERRFSLLGFFRVAPALCIGVLFFSFFDAVTLSLFPLYASSQGFALATAALMASVILAGDMLFQVPLGWLADRLDRRALHLACGLLSLACGITLPWLLAYPPLLWPTLVLLGAAAGGVYTLALILIGEDFHGADLITANASVGMLWGVGSLLGPLLSGALMGGSAHGLPLALCLAASLFVLAALSALRASRRTLSQRDTT</sequence>
<evidence type="ECO:0000256" key="2">
    <source>
        <dbReference type="ARBA" id="ARBA00022692"/>
    </source>
</evidence>
<dbReference type="Pfam" id="PF07690">
    <property type="entry name" value="MFS_1"/>
    <property type="match status" value="1"/>
</dbReference>
<dbReference type="InterPro" id="IPR011701">
    <property type="entry name" value="MFS"/>
</dbReference>
<feature type="transmembrane region" description="Helical" evidence="5">
    <location>
        <begin position="158"/>
        <end position="176"/>
    </location>
</feature>
<dbReference type="PANTHER" id="PTHR23521">
    <property type="entry name" value="TRANSPORTER MFS SUPERFAMILY"/>
    <property type="match status" value="1"/>
</dbReference>
<accession>A0A1I1TPA0</accession>
<dbReference type="PROSITE" id="PS50850">
    <property type="entry name" value="MFS"/>
    <property type="match status" value="1"/>
</dbReference>
<organism evidence="7 8">
    <name type="scientific">Pseudomonas straminea</name>
    <dbReference type="NCBI Taxonomy" id="47882"/>
    <lineage>
        <taxon>Bacteria</taxon>
        <taxon>Pseudomonadati</taxon>
        <taxon>Pseudomonadota</taxon>
        <taxon>Gammaproteobacteria</taxon>
        <taxon>Pseudomonadales</taxon>
        <taxon>Pseudomonadaceae</taxon>
        <taxon>Phytopseudomonas</taxon>
    </lineage>
</organism>
<feature type="transmembrane region" description="Helical" evidence="5">
    <location>
        <begin position="355"/>
        <end position="375"/>
    </location>
</feature>
<dbReference type="RefSeq" id="WP_093502237.1">
    <property type="nucleotide sequence ID" value="NZ_BSSG01000002.1"/>
</dbReference>
<dbReference type="PANTHER" id="PTHR23521:SF3">
    <property type="entry name" value="MFS TRANSPORTER"/>
    <property type="match status" value="1"/>
</dbReference>
<feature type="transmembrane region" description="Helical" evidence="5">
    <location>
        <begin position="326"/>
        <end position="349"/>
    </location>
</feature>